<evidence type="ECO:0000313" key="3">
    <source>
        <dbReference type="EMBL" id="MFF0542147.1"/>
    </source>
</evidence>
<proteinExistence type="predicted"/>
<reference evidence="3 4" key="1">
    <citation type="submission" date="2024-10" db="EMBL/GenBank/DDBJ databases">
        <title>The Natural Products Discovery Center: Release of the First 8490 Sequenced Strains for Exploring Actinobacteria Biosynthetic Diversity.</title>
        <authorList>
            <person name="Kalkreuter E."/>
            <person name="Kautsar S.A."/>
            <person name="Yang D."/>
            <person name="Bader C.D."/>
            <person name="Teijaro C.N."/>
            <person name="Fluegel L."/>
            <person name="Davis C.M."/>
            <person name="Simpson J.R."/>
            <person name="Lauterbach L."/>
            <person name="Steele A.D."/>
            <person name="Gui C."/>
            <person name="Meng S."/>
            <person name="Li G."/>
            <person name="Viehrig K."/>
            <person name="Ye F."/>
            <person name="Su P."/>
            <person name="Kiefer A.F."/>
            <person name="Nichols A."/>
            <person name="Cepeda A.J."/>
            <person name="Yan W."/>
            <person name="Fan B."/>
            <person name="Jiang Y."/>
            <person name="Adhikari A."/>
            <person name="Zheng C.-J."/>
            <person name="Schuster L."/>
            <person name="Cowan T.M."/>
            <person name="Smanski M.J."/>
            <person name="Chevrette M.G."/>
            <person name="De Carvalho L.P.S."/>
            <person name="Shen B."/>
        </authorList>
    </citation>
    <scope>NUCLEOTIDE SEQUENCE [LARGE SCALE GENOMIC DNA]</scope>
    <source>
        <strain evidence="3 4">NPDC004045</strain>
    </source>
</reference>
<keyword evidence="4" id="KW-1185">Reference proteome</keyword>
<dbReference type="EMBL" id="JBIAMX010000002">
    <property type="protein sequence ID" value="MFF0542147.1"/>
    <property type="molecule type" value="Genomic_DNA"/>
</dbReference>
<evidence type="ECO:0000256" key="1">
    <source>
        <dbReference type="SAM" id="MobiDB-lite"/>
    </source>
</evidence>
<feature type="signal peptide" evidence="2">
    <location>
        <begin position="1"/>
        <end position="25"/>
    </location>
</feature>
<dbReference type="RefSeq" id="WP_387699146.1">
    <property type="nucleotide sequence ID" value="NZ_JBIAMX010000002.1"/>
</dbReference>
<feature type="compositionally biased region" description="Low complexity" evidence="1">
    <location>
        <begin position="34"/>
        <end position="60"/>
    </location>
</feature>
<feature type="region of interest" description="Disordered" evidence="1">
    <location>
        <begin position="30"/>
        <end position="60"/>
    </location>
</feature>
<accession>A0ABW6PIC3</accession>
<dbReference type="PROSITE" id="PS51257">
    <property type="entry name" value="PROKAR_LIPOPROTEIN"/>
    <property type="match status" value="1"/>
</dbReference>
<protein>
    <recommendedName>
        <fullName evidence="5">Lipoprotein</fullName>
    </recommendedName>
</protein>
<dbReference type="Proteomes" id="UP001601444">
    <property type="component" value="Unassembled WGS sequence"/>
</dbReference>
<evidence type="ECO:0000256" key="2">
    <source>
        <dbReference type="SAM" id="SignalP"/>
    </source>
</evidence>
<name>A0ABW6PIC3_9NOCA</name>
<feature type="chain" id="PRO_5047463546" description="Lipoprotein" evidence="2">
    <location>
        <begin position="26"/>
        <end position="151"/>
    </location>
</feature>
<sequence length="151" mass="15186">MPYRPWISRAVVPIAGVLTALSLTACGGADPDQTGSAGATSTAPATSSATAPGGGAPATPGPLVISDAAATQLCDMLRPELSNLRVQGPTLGRLGLNAMVHEWALRNGGINGQVLADKDVVDRVMTTSCPQVRAEALTALELPSLAAGLAF</sequence>
<organism evidence="3 4">
    <name type="scientific">Nocardia thailandica</name>
    <dbReference type="NCBI Taxonomy" id="257275"/>
    <lineage>
        <taxon>Bacteria</taxon>
        <taxon>Bacillati</taxon>
        <taxon>Actinomycetota</taxon>
        <taxon>Actinomycetes</taxon>
        <taxon>Mycobacteriales</taxon>
        <taxon>Nocardiaceae</taxon>
        <taxon>Nocardia</taxon>
    </lineage>
</organism>
<keyword evidence="2" id="KW-0732">Signal</keyword>
<evidence type="ECO:0008006" key="5">
    <source>
        <dbReference type="Google" id="ProtNLM"/>
    </source>
</evidence>
<comment type="caution">
    <text evidence="3">The sequence shown here is derived from an EMBL/GenBank/DDBJ whole genome shotgun (WGS) entry which is preliminary data.</text>
</comment>
<evidence type="ECO:0000313" key="4">
    <source>
        <dbReference type="Proteomes" id="UP001601444"/>
    </source>
</evidence>
<gene>
    <name evidence="3" type="ORF">ACFYTF_04865</name>
</gene>